<evidence type="ECO:0000313" key="1">
    <source>
        <dbReference type="EMBL" id="MBN7800786.1"/>
    </source>
</evidence>
<organism evidence="1 2">
    <name type="scientific">Algoriphagus aestuariicola</name>
    <dbReference type="NCBI Taxonomy" id="1852016"/>
    <lineage>
        <taxon>Bacteria</taxon>
        <taxon>Pseudomonadati</taxon>
        <taxon>Bacteroidota</taxon>
        <taxon>Cytophagia</taxon>
        <taxon>Cytophagales</taxon>
        <taxon>Cyclobacteriaceae</taxon>
        <taxon>Algoriphagus</taxon>
    </lineage>
</organism>
<evidence type="ECO:0000313" key="2">
    <source>
        <dbReference type="Proteomes" id="UP000664698"/>
    </source>
</evidence>
<sequence length="375" mass="41794">MTQPPARKIPILIASTLKPIRDIRAFGKLAFSLGETNTYELNIIGFSPKKPQPQPGIRFFSSMGNFYSRVDRILSQARFLKCLLQVRPKILVCCTYELLPLASLLKPILGFSLVYDVQENYLTNLDLNPSLSPTAKSRSSQVIRRAEAVPNVDLFLMAEKCYIKEMPGKRPFLVLENKFRGEINKVGPLNYHRKTGFQFCITGTITPSFGTWEAMAWLREILKAYPLSSLEIIGHCPLPGYGAKLAQLAKALPQVKLRLSPNPIAHEELMEALAKADFALLPYHLHPAISGKMPTKLYECAAMGIPVLVSPNSLWDDFLSSFAGGYSIDFSDPTLALGQFQSALTRTYFSSPPPESLLWKSQSAHLQKAFTKLLA</sequence>
<dbReference type="Proteomes" id="UP000664698">
    <property type="component" value="Unassembled WGS sequence"/>
</dbReference>
<reference evidence="1 2" key="1">
    <citation type="submission" date="2021-03" db="EMBL/GenBank/DDBJ databases">
        <title>novel species isolated from a fishpond in China.</title>
        <authorList>
            <person name="Lu H."/>
            <person name="Cai Z."/>
        </authorList>
    </citation>
    <scope>NUCLEOTIDE SEQUENCE [LARGE SCALE GENOMIC DNA]</scope>
    <source>
        <strain evidence="1 2">JCM 31546</strain>
    </source>
</reference>
<protein>
    <submittedName>
        <fullName evidence="1">Uncharacterized protein</fullName>
    </submittedName>
</protein>
<comment type="caution">
    <text evidence="1">The sequence shown here is derived from an EMBL/GenBank/DDBJ whole genome shotgun (WGS) entry which is preliminary data.</text>
</comment>
<proteinExistence type="predicted"/>
<gene>
    <name evidence="1" type="ORF">J0A67_07940</name>
</gene>
<dbReference type="SUPFAM" id="SSF53756">
    <property type="entry name" value="UDP-Glycosyltransferase/glycogen phosphorylase"/>
    <property type="match status" value="1"/>
</dbReference>
<dbReference type="Gene3D" id="3.40.50.2000">
    <property type="entry name" value="Glycogen Phosphorylase B"/>
    <property type="match status" value="1"/>
</dbReference>
<accession>A0ABS3BND9</accession>
<dbReference type="EMBL" id="JAFKCW010000002">
    <property type="protein sequence ID" value="MBN7800786.1"/>
    <property type="molecule type" value="Genomic_DNA"/>
</dbReference>
<name>A0ABS3BND9_9BACT</name>
<dbReference type="RefSeq" id="WP_206568777.1">
    <property type="nucleotide sequence ID" value="NZ_JAFKCW010000002.1"/>
</dbReference>
<keyword evidence="2" id="KW-1185">Reference proteome</keyword>